<dbReference type="Proteomes" id="UP000245626">
    <property type="component" value="Unassembled WGS sequence"/>
</dbReference>
<dbReference type="EMBL" id="KZ820336">
    <property type="protein sequence ID" value="PWN47793.1"/>
    <property type="molecule type" value="Genomic_DNA"/>
</dbReference>
<organism evidence="1 2">
    <name type="scientific">Violaceomyces palustris</name>
    <dbReference type="NCBI Taxonomy" id="1673888"/>
    <lineage>
        <taxon>Eukaryota</taxon>
        <taxon>Fungi</taxon>
        <taxon>Dikarya</taxon>
        <taxon>Basidiomycota</taxon>
        <taxon>Ustilaginomycotina</taxon>
        <taxon>Ustilaginomycetes</taxon>
        <taxon>Violaceomycetales</taxon>
        <taxon>Violaceomycetaceae</taxon>
        <taxon>Violaceomyces</taxon>
    </lineage>
</organism>
<accession>A0ACD0NPL7</accession>
<reference evidence="1 2" key="1">
    <citation type="journal article" date="2018" name="Mol. Biol. Evol.">
        <title>Broad Genomic Sampling Reveals a Smut Pathogenic Ancestry of the Fungal Clade Ustilaginomycotina.</title>
        <authorList>
            <person name="Kijpornyongpan T."/>
            <person name="Mondo S.J."/>
            <person name="Barry K."/>
            <person name="Sandor L."/>
            <person name="Lee J."/>
            <person name="Lipzen A."/>
            <person name="Pangilinan J."/>
            <person name="LaButti K."/>
            <person name="Hainaut M."/>
            <person name="Henrissat B."/>
            <person name="Grigoriev I.V."/>
            <person name="Spatafora J.W."/>
            <person name="Aime M.C."/>
        </authorList>
    </citation>
    <scope>NUCLEOTIDE SEQUENCE [LARGE SCALE GENOMIC DNA]</scope>
    <source>
        <strain evidence="1 2">SA 807</strain>
    </source>
</reference>
<sequence length="557" mass="60306">MEAQKSSAEHYVAVPVLKGEDEGLRRSHSGGTDPGGARLVSRSPRAWKLFVYALIEASWLAFCGAVKYRTILLARWDQAILKGIVTSLGVLWQLLALWPIQEVVNEAFSAEWSFVFRRRGTLVGAKVDRVSTMTSGQWDRLLHAFSPKAKNFASSTFKVALVISWIAMLLSAIAPGAISIYTVQVPSNSTISIGSIRDGSNSRGINVEGRAAAIARIETVEGSLFGYHMSPGMTFGWTNTIKGNESLSAFYEYESDIVNFNYTCQWLAPSLRVLNSTESSPSVVETGIWEIGGVIGRVSTIGAAVTYNGHDREGIFWLDLLTRNGTTGWLILGSDNVNSTIDLSSTPNTVRNSTGWQIGRTPDPQGQDPPLAVALVCDPHVSISSGTITMSRNELKVTRVSNNTVGNVDEPSAATMLMGALAYATSPEEQGFNGTHLNILAAQLILEQQYHSPESPSFQPQPLANITSFMDDYITSAVKAYTDGFLGTQQTTARIYGPRLALQISAPQFIVTACLSGLVFILGFIQVFMDVGEPLSIRAVANALTWNSPLGLEARNP</sequence>
<protein>
    <submittedName>
        <fullName evidence="1">Uncharacterized protein</fullName>
    </submittedName>
</protein>
<name>A0ACD0NPL7_9BASI</name>
<proteinExistence type="predicted"/>
<keyword evidence="2" id="KW-1185">Reference proteome</keyword>
<gene>
    <name evidence="1" type="ORF">IE53DRAFT_371158</name>
</gene>
<evidence type="ECO:0000313" key="2">
    <source>
        <dbReference type="Proteomes" id="UP000245626"/>
    </source>
</evidence>
<evidence type="ECO:0000313" key="1">
    <source>
        <dbReference type="EMBL" id="PWN47793.1"/>
    </source>
</evidence>